<dbReference type="Proteomes" id="UP000033009">
    <property type="component" value="Segment"/>
</dbReference>
<evidence type="ECO:0000313" key="1">
    <source>
        <dbReference type="EMBL" id="AIX26764.1"/>
    </source>
</evidence>
<name>A0A0E3FHL7_9CAUD</name>
<dbReference type="GeneID" id="24404890"/>
<sequence>MTEEDFKQTVENMLTIQSNTDHNFNVIQRRLDSIQQQLNDLNDLKEMFRLPKPENKNRQPFEEVDG</sequence>
<organism evidence="1 2">
    <name type="scientific">Synechococcus phage ACG-2014i</name>
    <dbReference type="NCBI Taxonomy" id="1493513"/>
    <lineage>
        <taxon>Viruses</taxon>
        <taxon>Duplodnaviria</taxon>
        <taxon>Heunggongvirae</taxon>
        <taxon>Uroviricota</taxon>
        <taxon>Caudoviricetes</taxon>
        <taxon>Pantevenvirales</taxon>
        <taxon>Kyanoviridae</taxon>
        <taxon>Chalconvirus</taxon>
        <taxon>Chalconvirus acg2014i</taxon>
    </lineage>
</organism>
<accession>A0A0E3FHL7</accession>
<dbReference type="KEGG" id="vg:24404890"/>
<reference evidence="1 2" key="1">
    <citation type="submission" date="2013-12" db="EMBL/GenBank/DDBJ databases">
        <title>Ecological redundancy of diverse viral populations within a natural community.</title>
        <authorList>
            <person name="Gregory A.C."/>
            <person name="LaButti K."/>
            <person name="Copeland A."/>
            <person name="Woyke T."/>
            <person name="Sullivan M.B."/>
        </authorList>
    </citation>
    <scope>NUCLEOTIDE SEQUENCE [LARGE SCALE GENOMIC DNA]</scope>
    <source>
        <strain evidence="1">Syn7803US120</strain>
    </source>
</reference>
<dbReference type="EMBL" id="KJ019082">
    <property type="protein sequence ID" value="AIX26764.1"/>
    <property type="molecule type" value="Genomic_DNA"/>
</dbReference>
<protein>
    <submittedName>
        <fullName evidence="1">Uncharacterized protein</fullName>
    </submittedName>
</protein>
<keyword evidence="2" id="KW-1185">Reference proteome</keyword>
<dbReference type="RefSeq" id="YP_009140832.1">
    <property type="nucleotide sequence ID" value="NC_027132.1"/>
</dbReference>
<proteinExistence type="predicted"/>
<evidence type="ECO:0000313" key="2">
    <source>
        <dbReference type="Proteomes" id="UP000033009"/>
    </source>
</evidence>
<gene>
    <name evidence="1" type="ORF">Syn7803US120_43</name>
</gene>